<evidence type="ECO:0000313" key="3">
    <source>
        <dbReference type="EMBL" id="CAG9570952.1"/>
    </source>
</evidence>
<comment type="caution">
    <text evidence="3">The sequence shown here is derived from an EMBL/GenBank/DDBJ whole genome shotgun (WGS) entry which is preliminary data.</text>
</comment>
<name>A0A8J2VX14_9NEOP</name>
<gene>
    <name evidence="3" type="ORF">DCHRY22_LOCUS9557</name>
</gene>
<keyword evidence="1" id="KW-0175">Coiled coil</keyword>
<evidence type="ECO:0000313" key="4">
    <source>
        <dbReference type="Proteomes" id="UP000789524"/>
    </source>
</evidence>
<keyword evidence="4" id="KW-1185">Reference proteome</keyword>
<dbReference type="AlphaFoldDB" id="A0A8J2VX14"/>
<accession>A0A8J2VX14</accession>
<dbReference type="OrthoDB" id="10022108at2759"/>
<organism evidence="3 4">
    <name type="scientific">Danaus chrysippus</name>
    <name type="common">African queen</name>
    <dbReference type="NCBI Taxonomy" id="151541"/>
    <lineage>
        <taxon>Eukaryota</taxon>
        <taxon>Metazoa</taxon>
        <taxon>Ecdysozoa</taxon>
        <taxon>Arthropoda</taxon>
        <taxon>Hexapoda</taxon>
        <taxon>Insecta</taxon>
        <taxon>Pterygota</taxon>
        <taxon>Neoptera</taxon>
        <taxon>Endopterygota</taxon>
        <taxon>Lepidoptera</taxon>
        <taxon>Glossata</taxon>
        <taxon>Ditrysia</taxon>
        <taxon>Papilionoidea</taxon>
        <taxon>Nymphalidae</taxon>
        <taxon>Danainae</taxon>
        <taxon>Danaini</taxon>
        <taxon>Danaina</taxon>
        <taxon>Danaus</taxon>
        <taxon>Anosia</taxon>
    </lineage>
</organism>
<proteinExistence type="predicted"/>
<protein>
    <submittedName>
        <fullName evidence="3">(African queen) hypothetical protein</fullName>
    </submittedName>
</protein>
<evidence type="ECO:0000256" key="1">
    <source>
        <dbReference type="SAM" id="Coils"/>
    </source>
</evidence>
<feature type="coiled-coil region" evidence="1">
    <location>
        <begin position="132"/>
        <end position="159"/>
    </location>
</feature>
<sequence>MIRTPTKGESPGRSPQTAPTGVDHAEERVVDASDSTYVLPAAAPHSLGANPKTRAVTRLQKAKGMVIKAKTALKNSRNLKTELKEDITQAVDALYSLVREFEQDKQTTQTAIEVAQTLTPTASIPDELLSKIEENNRLLKEHSLKLEALKESMEEQKGLIKTVTYASVTAGPQNAERQRQQHKALHTIAVASIDEKSTGNETYEEIRKKQ</sequence>
<reference evidence="3" key="1">
    <citation type="submission" date="2021-09" db="EMBL/GenBank/DDBJ databases">
        <authorList>
            <person name="Martin H S."/>
        </authorList>
    </citation>
    <scope>NUCLEOTIDE SEQUENCE</scope>
</reference>
<dbReference type="EMBL" id="CAKASE010000066">
    <property type="protein sequence ID" value="CAG9570952.1"/>
    <property type="molecule type" value="Genomic_DNA"/>
</dbReference>
<feature type="region of interest" description="Disordered" evidence="2">
    <location>
        <begin position="1"/>
        <end position="24"/>
    </location>
</feature>
<dbReference type="Proteomes" id="UP000789524">
    <property type="component" value="Unassembled WGS sequence"/>
</dbReference>
<evidence type="ECO:0000256" key="2">
    <source>
        <dbReference type="SAM" id="MobiDB-lite"/>
    </source>
</evidence>